<protein>
    <submittedName>
        <fullName evidence="1">Uncharacterized protein</fullName>
    </submittedName>
</protein>
<dbReference type="SUPFAM" id="SSF52540">
    <property type="entry name" value="P-loop containing nucleoside triphosphate hydrolases"/>
    <property type="match status" value="1"/>
</dbReference>
<organism evidence="1 2">
    <name type="scientific">Candidatus Nephthysia bennettiae</name>
    <dbReference type="NCBI Taxonomy" id="3127016"/>
    <lineage>
        <taxon>Bacteria</taxon>
        <taxon>Bacillati</taxon>
        <taxon>Candidatus Dormiibacterota</taxon>
        <taxon>Candidatus Dormibacteria</taxon>
        <taxon>Candidatus Dormibacterales</taxon>
        <taxon>Candidatus Dormibacteraceae</taxon>
        <taxon>Candidatus Nephthysia</taxon>
    </lineage>
</organism>
<dbReference type="Proteomes" id="UP000612893">
    <property type="component" value="Unassembled WGS sequence"/>
</dbReference>
<evidence type="ECO:0000313" key="1">
    <source>
        <dbReference type="EMBL" id="MBJ7600438.1"/>
    </source>
</evidence>
<dbReference type="EMBL" id="JAEKNR010000206">
    <property type="protein sequence ID" value="MBJ7600438.1"/>
    <property type="molecule type" value="Genomic_DNA"/>
</dbReference>
<accession>A0A934NAW4</accession>
<gene>
    <name evidence="1" type="ORF">JF922_20500</name>
</gene>
<dbReference type="Gene3D" id="3.40.50.300">
    <property type="entry name" value="P-loop containing nucleotide triphosphate hydrolases"/>
    <property type="match status" value="1"/>
</dbReference>
<evidence type="ECO:0000313" key="2">
    <source>
        <dbReference type="Proteomes" id="UP000612893"/>
    </source>
</evidence>
<comment type="caution">
    <text evidence="1">The sequence shown here is derived from an EMBL/GenBank/DDBJ whole genome shotgun (WGS) entry which is preliminary data.</text>
</comment>
<dbReference type="RefSeq" id="WP_338204266.1">
    <property type="nucleotide sequence ID" value="NZ_JAEKNR010000206.1"/>
</dbReference>
<proteinExistence type="predicted"/>
<dbReference type="InterPro" id="IPR027417">
    <property type="entry name" value="P-loop_NTPase"/>
</dbReference>
<sequence length="172" mass="19162">MTPVLLVTGPVGVGKTAVLHEADRLLTKGQIPHATLVLEAIGQSWPVPADDEWNERIAYRNLACVWSNFAAGGAERLLLERVLEQRSQLRHLEAAIPGAEVIVVRLRAPLALIEKRVRAREPHAVSEWHFGAARWLTPRMDEWAVEDHLVENDDRPLTEVAAEVLQSAGWLP</sequence>
<dbReference type="AlphaFoldDB" id="A0A934NAW4"/>
<reference evidence="1" key="1">
    <citation type="submission" date="2020-10" db="EMBL/GenBank/DDBJ databases">
        <title>Ca. Dormibacterota MAGs.</title>
        <authorList>
            <person name="Montgomery K."/>
        </authorList>
    </citation>
    <scope>NUCLEOTIDE SEQUENCE [LARGE SCALE GENOMIC DNA]</scope>
    <source>
        <strain evidence="1">SC8812_S17_10</strain>
    </source>
</reference>
<name>A0A934NAW4_9BACT</name>
<keyword evidence="2" id="KW-1185">Reference proteome</keyword>